<evidence type="ECO:0000259" key="4">
    <source>
        <dbReference type="PROSITE" id="PS50043"/>
    </source>
</evidence>
<reference evidence="7" key="1">
    <citation type="journal article" date="2019" name="Int. J. Syst. Evol. Microbiol.">
        <title>The Global Catalogue of Microorganisms (GCM) 10K type strain sequencing project: providing services to taxonomists for standard genome sequencing and annotation.</title>
        <authorList>
            <consortium name="The Broad Institute Genomics Platform"/>
            <consortium name="The Broad Institute Genome Sequencing Center for Infectious Disease"/>
            <person name="Wu L."/>
            <person name="Ma J."/>
        </authorList>
    </citation>
    <scope>NUCLEOTIDE SEQUENCE [LARGE SCALE GENOMIC DNA]</scope>
    <source>
        <strain evidence="7">JCM 17137</strain>
    </source>
</reference>
<dbReference type="Pfam" id="PF00072">
    <property type="entry name" value="Response_reg"/>
    <property type="match status" value="1"/>
</dbReference>
<keyword evidence="2" id="KW-0238">DNA-binding</keyword>
<dbReference type="InterPro" id="IPR000792">
    <property type="entry name" value="Tscrpt_reg_LuxR_C"/>
</dbReference>
<evidence type="ECO:0000259" key="5">
    <source>
        <dbReference type="PROSITE" id="PS50110"/>
    </source>
</evidence>
<dbReference type="InterPro" id="IPR016032">
    <property type="entry name" value="Sig_transdc_resp-reg_C-effctor"/>
</dbReference>
<dbReference type="SUPFAM" id="SSF52172">
    <property type="entry name" value="CheY-like"/>
    <property type="match status" value="1"/>
</dbReference>
<evidence type="ECO:0000313" key="7">
    <source>
        <dbReference type="Proteomes" id="UP001500908"/>
    </source>
</evidence>
<feature type="domain" description="HTH luxR-type" evidence="4">
    <location>
        <begin position="144"/>
        <end position="209"/>
    </location>
</feature>
<evidence type="ECO:0000256" key="3">
    <source>
        <dbReference type="PROSITE-ProRule" id="PRU00169"/>
    </source>
</evidence>
<dbReference type="CDD" id="cd06170">
    <property type="entry name" value="LuxR_C_like"/>
    <property type="match status" value="1"/>
</dbReference>
<dbReference type="EMBL" id="BAABDD010000013">
    <property type="protein sequence ID" value="GAA3749268.1"/>
    <property type="molecule type" value="Genomic_DNA"/>
</dbReference>
<dbReference type="Pfam" id="PF00196">
    <property type="entry name" value="GerE"/>
    <property type="match status" value="1"/>
</dbReference>
<dbReference type="PANTHER" id="PTHR43214:SF42">
    <property type="entry name" value="TRANSCRIPTIONAL REGULATORY PROTEIN DESR"/>
    <property type="match status" value="1"/>
</dbReference>
<evidence type="ECO:0000256" key="1">
    <source>
        <dbReference type="ARBA" id="ARBA00022553"/>
    </source>
</evidence>
<dbReference type="SUPFAM" id="SSF46894">
    <property type="entry name" value="C-terminal effector domain of the bipartite response regulators"/>
    <property type="match status" value="1"/>
</dbReference>
<organism evidence="6 7">
    <name type="scientific">Salinactinospora qingdaonensis</name>
    <dbReference type="NCBI Taxonomy" id="702744"/>
    <lineage>
        <taxon>Bacteria</taxon>
        <taxon>Bacillati</taxon>
        <taxon>Actinomycetota</taxon>
        <taxon>Actinomycetes</taxon>
        <taxon>Streptosporangiales</taxon>
        <taxon>Nocardiopsidaceae</taxon>
        <taxon>Salinactinospora</taxon>
    </lineage>
</organism>
<evidence type="ECO:0000256" key="2">
    <source>
        <dbReference type="ARBA" id="ARBA00023125"/>
    </source>
</evidence>
<dbReference type="PROSITE" id="PS50110">
    <property type="entry name" value="RESPONSE_REGULATORY"/>
    <property type="match status" value="1"/>
</dbReference>
<dbReference type="SMART" id="SM00421">
    <property type="entry name" value="HTH_LUXR"/>
    <property type="match status" value="1"/>
</dbReference>
<dbReference type="PRINTS" id="PR00038">
    <property type="entry name" value="HTHLUXR"/>
</dbReference>
<feature type="domain" description="Response regulatory" evidence="5">
    <location>
        <begin position="9"/>
        <end position="125"/>
    </location>
</feature>
<keyword evidence="1 3" id="KW-0597">Phosphoprotein</keyword>
<dbReference type="InterPro" id="IPR001789">
    <property type="entry name" value="Sig_transdc_resp-reg_receiver"/>
</dbReference>
<dbReference type="Gene3D" id="3.40.50.2300">
    <property type="match status" value="1"/>
</dbReference>
<dbReference type="InterPro" id="IPR039420">
    <property type="entry name" value="WalR-like"/>
</dbReference>
<dbReference type="PANTHER" id="PTHR43214">
    <property type="entry name" value="TWO-COMPONENT RESPONSE REGULATOR"/>
    <property type="match status" value="1"/>
</dbReference>
<dbReference type="InterPro" id="IPR011006">
    <property type="entry name" value="CheY-like_superfamily"/>
</dbReference>
<gene>
    <name evidence="6" type="ORF">GCM10022402_30600</name>
</gene>
<sequence>MSAPNNHIKIIVVDDHTMFCEALEELLESQHDFSVVGTAGSADQACVQVAQSQPDIVLLDVQIPGEAITSTIPKLRELSPNSQFIVLSMYDDPHLVHRLLPLRIGGFLHKSASSEELISTIHSVQRKNARVVVSVALESLTEPDTSGSSHLSDREHEVLELVAKAMSNVQIANRLSIKEATVKRHLRSIFTKLGATSRIDAVNKAVAEMIIKPPVLHGHGQPHMTL</sequence>
<dbReference type="PROSITE" id="PS50043">
    <property type="entry name" value="HTH_LUXR_2"/>
    <property type="match status" value="1"/>
</dbReference>
<name>A0ABP7FWL4_9ACTN</name>
<dbReference type="SMART" id="SM00448">
    <property type="entry name" value="REC"/>
    <property type="match status" value="1"/>
</dbReference>
<proteinExistence type="predicted"/>
<evidence type="ECO:0000313" key="6">
    <source>
        <dbReference type="EMBL" id="GAA3749268.1"/>
    </source>
</evidence>
<dbReference type="InterPro" id="IPR058245">
    <property type="entry name" value="NreC/VraR/RcsB-like_REC"/>
</dbReference>
<dbReference type="Proteomes" id="UP001500908">
    <property type="component" value="Unassembled WGS sequence"/>
</dbReference>
<feature type="modified residue" description="4-aspartylphosphate" evidence="3">
    <location>
        <position position="60"/>
    </location>
</feature>
<dbReference type="CDD" id="cd17535">
    <property type="entry name" value="REC_NarL-like"/>
    <property type="match status" value="1"/>
</dbReference>
<accession>A0ABP7FWL4</accession>
<dbReference type="RefSeq" id="WP_344972302.1">
    <property type="nucleotide sequence ID" value="NZ_BAABDD010000013.1"/>
</dbReference>
<keyword evidence="7" id="KW-1185">Reference proteome</keyword>
<comment type="caution">
    <text evidence="6">The sequence shown here is derived from an EMBL/GenBank/DDBJ whole genome shotgun (WGS) entry which is preliminary data.</text>
</comment>
<protein>
    <submittedName>
        <fullName evidence="6">Response regulator transcription factor</fullName>
    </submittedName>
</protein>